<dbReference type="GO" id="GO:0008408">
    <property type="term" value="F:3'-5' exonuclease activity"/>
    <property type="evidence" value="ECO:0007669"/>
    <property type="project" value="TreeGrafter"/>
</dbReference>
<dbReference type="Proteomes" id="UP001221217">
    <property type="component" value="Unassembled WGS sequence"/>
</dbReference>
<dbReference type="InterPro" id="IPR012337">
    <property type="entry name" value="RNaseH-like_sf"/>
</dbReference>
<dbReference type="GO" id="GO:0045004">
    <property type="term" value="P:DNA replication proofreading"/>
    <property type="evidence" value="ECO:0007669"/>
    <property type="project" value="TreeGrafter"/>
</dbReference>
<keyword evidence="4" id="KW-0378">Hydrolase</keyword>
<dbReference type="Pfam" id="PF00929">
    <property type="entry name" value="RNase_T"/>
    <property type="match status" value="1"/>
</dbReference>
<dbReference type="NCBIfam" id="TIGR00573">
    <property type="entry name" value="dnaq"/>
    <property type="match status" value="1"/>
</dbReference>
<proteinExistence type="predicted"/>
<keyword evidence="4" id="KW-0269">Exonuclease</keyword>
<organism evidence="4 5">
    <name type="scientific">Candidatus Thalassospirochaeta sargassi</name>
    <dbReference type="NCBI Taxonomy" id="3119039"/>
    <lineage>
        <taxon>Bacteria</taxon>
        <taxon>Pseudomonadati</taxon>
        <taxon>Spirochaetota</taxon>
        <taxon>Spirochaetia</taxon>
        <taxon>Spirochaetales</taxon>
        <taxon>Spirochaetaceae</taxon>
        <taxon>Candidatus Thalassospirochaeta</taxon>
    </lineage>
</organism>
<comment type="caution">
    <text evidence="4">The sequence shown here is derived from an EMBL/GenBank/DDBJ whole genome shotgun (WGS) entry which is preliminary data.</text>
</comment>
<name>A0AAJ1IHS8_9SPIO</name>
<evidence type="ECO:0000313" key="5">
    <source>
        <dbReference type="Proteomes" id="UP001221217"/>
    </source>
</evidence>
<dbReference type="GO" id="GO:0005829">
    <property type="term" value="C:cytosol"/>
    <property type="evidence" value="ECO:0007669"/>
    <property type="project" value="TreeGrafter"/>
</dbReference>
<dbReference type="PANTHER" id="PTHR30231">
    <property type="entry name" value="DNA POLYMERASE III SUBUNIT EPSILON"/>
    <property type="match status" value="1"/>
</dbReference>
<dbReference type="Gene3D" id="3.30.420.10">
    <property type="entry name" value="Ribonuclease H-like superfamily/Ribonuclease H"/>
    <property type="match status" value="1"/>
</dbReference>
<sequence>MLNRPLSSIQFTVFDFETTGLYPDKDRIIEIGAVKFSLGGDEFRFSGLINPERPIPEGASAVNHIYDKDVEDKPVTADIMPAFTEFIDDSVLVAHNIGFDASFLVQTNERLGIETPDLICLDTIPLAKRYFKGLYSYSLENIANTIGIDIENAHRAEDDAVACKELFMRCLEKIPDYTYLELKGLLKHSGIRKKSLIQNYRAGR</sequence>
<dbReference type="GO" id="GO:0003887">
    <property type="term" value="F:DNA-directed DNA polymerase activity"/>
    <property type="evidence" value="ECO:0007669"/>
    <property type="project" value="InterPro"/>
</dbReference>
<dbReference type="InterPro" id="IPR006054">
    <property type="entry name" value="DnaQ"/>
</dbReference>
<comment type="subunit">
    <text evidence="2">DNA polymerase III contains a core (composed of alpha, epsilon and theta chains) that associates with a tau subunit. This core dimerizes to form the POLIII' complex. PolIII' associates with the gamma complex (composed of gamma, delta, delta', psi and chi chains) and with the beta chain to form the complete DNA polymerase III complex.</text>
</comment>
<protein>
    <submittedName>
        <fullName evidence="4">3'-5' exonuclease</fullName>
    </submittedName>
</protein>
<dbReference type="PANTHER" id="PTHR30231:SF41">
    <property type="entry name" value="DNA POLYMERASE III SUBUNIT EPSILON"/>
    <property type="match status" value="1"/>
</dbReference>
<dbReference type="AlphaFoldDB" id="A0AAJ1IHS8"/>
<dbReference type="SMART" id="SM00479">
    <property type="entry name" value="EXOIII"/>
    <property type="match status" value="1"/>
</dbReference>
<dbReference type="InterPro" id="IPR013520">
    <property type="entry name" value="Ribonucl_H"/>
</dbReference>
<dbReference type="CDD" id="cd06127">
    <property type="entry name" value="DEDDh"/>
    <property type="match status" value="1"/>
</dbReference>
<feature type="domain" description="Exonuclease" evidence="3">
    <location>
        <begin position="10"/>
        <end position="176"/>
    </location>
</feature>
<evidence type="ECO:0000259" key="3">
    <source>
        <dbReference type="SMART" id="SM00479"/>
    </source>
</evidence>
<dbReference type="EMBL" id="JAQQAL010000025">
    <property type="protein sequence ID" value="MDC7227490.1"/>
    <property type="molecule type" value="Genomic_DNA"/>
</dbReference>
<gene>
    <name evidence="4" type="ORF">PQJ61_12065</name>
</gene>
<dbReference type="SUPFAM" id="SSF53098">
    <property type="entry name" value="Ribonuclease H-like"/>
    <property type="match status" value="1"/>
</dbReference>
<dbReference type="GO" id="GO:0003677">
    <property type="term" value="F:DNA binding"/>
    <property type="evidence" value="ECO:0007669"/>
    <property type="project" value="InterPro"/>
</dbReference>
<dbReference type="FunFam" id="3.30.420.10:FF:000045">
    <property type="entry name" value="3'-5' exonuclease DinG"/>
    <property type="match status" value="1"/>
</dbReference>
<accession>A0AAJ1IHS8</accession>
<evidence type="ECO:0000256" key="1">
    <source>
        <dbReference type="ARBA" id="ARBA00025483"/>
    </source>
</evidence>
<reference evidence="4 5" key="1">
    <citation type="submission" date="2022-12" db="EMBL/GenBank/DDBJ databases">
        <title>Metagenome assembled genome from gulf of manar.</title>
        <authorList>
            <person name="Kohli P."/>
            <person name="Pk S."/>
            <person name="Venkata Ramana C."/>
            <person name="Sasikala C."/>
        </authorList>
    </citation>
    <scope>NUCLEOTIDE SEQUENCE [LARGE SCALE GENOMIC DNA]</scope>
    <source>
        <strain evidence="4">JB008</strain>
    </source>
</reference>
<comment type="function">
    <text evidence="1">DNA polymerase III is a complex, multichain enzyme responsible for most of the replicative synthesis in bacteria. The epsilon subunit contain the editing function and is a proofreading 3'-5' exonuclease.</text>
</comment>
<evidence type="ECO:0000256" key="2">
    <source>
        <dbReference type="ARBA" id="ARBA00026073"/>
    </source>
</evidence>
<evidence type="ECO:0000313" key="4">
    <source>
        <dbReference type="EMBL" id="MDC7227490.1"/>
    </source>
</evidence>
<keyword evidence="4" id="KW-0540">Nuclease</keyword>
<dbReference type="InterPro" id="IPR036397">
    <property type="entry name" value="RNaseH_sf"/>
</dbReference>